<evidence type="ECO:0000313" key="3">
    <source>
        <dbReference type="Proteomes" id="UP001499990"/>
    </source>
</evidence>
<accession>A0ABP6SJ85</accession>
<reference evidence="3" key="1">
    <citation type="journal article" date="2019" name="Int. J. Syst. Evol. Microbiol.">
        <title>The Global Catalogue of Microorganisms (GCM) 10K type strain sequencing project: providing services to taxonomists for standard genome sequencing and annotation.</title>
        <authorList>
            <consortium name="The Broad Institute Genomics Platform"/>
            <consortium name="The Broad Institute Genome Sequencing Center for Infectious Disease"/>
            <person name="Wu L."/>
            <person name="Ma J."/>
        </authorList>
    </citation>
    <scope>NUCLEOTIDE SEQUENCE [LARGE SCALE GENOMIC DNA]</scope>
    <source>
        <strain evidence="3">JCM 9651</strain>
    </source>
</reference>
<dbReference type="EMBL" id="BAAAYL010000001">
    <property type="protein sequence ID" value="GAA3377818.1"/>
    <property type="molecule type" value="Genomic_DNA"/>
</dbReference>
<proteinExistence type="predicted"/>
<name>A0ABP6SJ85_9ACTN</name>
<dbReference type="Pfam" id="PF04149">
    <property type="entry name" value="DUF397"/>
    <property type="match status" value="1"/>
</dbReference>
<feature type="domain" description="DUF397" evidence="1">
    <location>
        <begin position="7"/>
        <end position="58"/>
    </location>
</feature>
<keyword evidence="3" id="KW-1185">Reference proteome</keyword>
<organism evidence="2 3">
    <name type="scientific">Streptomyces sannanensis</name>
    <dbReference type="NCBI Taxonomy" id="285536"/>
    <lineage>
        <taxon>Bacteria</taxon>
        <taxon>Bacillati</taxon>
        <taxon>Actinomycetota</taxon>
        <taxon>Actinomycetes</taxon>
        <taxon>Kitasatosporales</taxon>
        <taxon>Streptomycetaceae</taxon>
        <taxon>Streptomyces</taxon>
    </lineage>
</organism>
<dbReference type="InterPro" id="IPR007278">
    <property type="entry name" value="DUF397"/>
</dbReference>
<evidence type="ECO:0000259" key="1">
    <source>
        <dbReference type="Pfam" id="PF04149"/>
    </source>
</evidence>
<evidence type="ECO:0000313" key="2">
    <source>
        <dbReference type="EMBL" id="GAA3377818.1"/>
    </source>
</evidence>
<protein>
    <recommendedName>
        <fullName evidence="1">DUF397 domain-containing protein</fullName>
    </recommendedName>
</protein>
<gene>
    <name evidence="2" type="ORF">GCM10020367_55000</name>
</gene>
<comment type="caution">
    <text evidence="2">The sequence shown here is derived from an EMBL/GenBank/DDBJ whole genome shotgun (WGS) entry which is preliminary data.</text>
</comment>
<dbReference type="Proteomes" id="UP001499990">
    <property type="component" value="Unassembled WGS sequence"/>
</dbReference>
<sequence>MSTSDELNWFKSSYSGSQGDDCVEVAYRPGAVYVRDSKETEGPRFAVRPTAWVYFVGYITL</sequence>
<dbReference type="RefSeq" id="WP_345042451.1">
    <property type="nucleotide sequence ID" value="NZ_BAAAYL010000001.1"/>
</dbReference>